<dbReference type="EMBL" id="JAMPKM010000013">
    <property type="protein sequence ID" value="MEP0819282.1"/>
    <property type="molecule type" value="Genomic_DNA"/>
</dbReference>
<accession>A0ABV0JBW0</accession>
<sequence length="516" mass="57486">MTSPWETLVTAALLGTERQAFTPPAETGLLGELLSRLDAANPEAALLGAAAAVSLHQQVGQLPAIARKPLPTACDLDDLPRCSPQAGHHLSLMLSGEYAKVLPEWLAAVAAAGQRVPEFNLPALLDLGQRKTDLQAAIAPVLGKRGQWLAAQNPDWNFVTATEEDTSWETGNRAARKALLNRWRSQEPERARHALAATWKQETAAEKTAFLETFSTQLSLADEPFLESALSDRSKDVRRVAADLLSRLPDSRLCQRMTERVHRYIKFGPNQTLEVTLPEALDPDLLQDGIEPKVPYNYSMGEKAWWLLQIVAATPLSVWTSTQCTLEALVQAAVQSEWTPVFWQGWKQATIRQRSPAWVPALLEFHLATTQDVTYLQDEDLQQLMALLPEAEQEALALNHLQLKGIENSAALRMLYQVRSAWSIQLGRAVLDALYQYITVLEAHPLWHLLEALKEFALWIPPSLLTEAIPLAAAIENRSNWAASTDQGCWSREIEKFLALLQFRQDMLQALTQQSK</sequence>
<name>A0ABV0JBW0_9CYAN</name>
<dbReference type="Proteomes" id="UP001464891">
    <property type="component" value="Unassembled WGS sequence"/>
</dbReference>
<evidence type="ECO:0000313" key="1">
    <source>
        <dbReference type="EMBL" id="MEP0819282.1"/>
    </source>
</evidence>
<evidence type="ECO:0000313" key="2">
    <source>
        <dbReference type="Proteomes" id="UP001464891"/>
    </source>
</evidence>
<organism evidence="1 2">
    <name type="scientific">Trichocoleus desertorum GB2-A4</name>
    <dbReference type="NCBI Taxonomy" id="2933944"/>
    <lineage>
        <taxon>Bacteria</taxon>
        <taxon>Bacillati</taxon>
        <taxon>Cyanobacteriota</taxon>
        <taxon>Cyanophyceae</taxon>
        <taxon>Leptolyngbyales</taxon>
        <taxon>Trichocoleusaceae</taxon>
        <taxon>Trichocoleus</taxon>
    </lineage>
</organism>
<proteinExistence type="predicted"/>
<dbReference type="RefSeq" id="WP_190443026.1">
    <property type="nucleotide sequence ID" value="NZ_JAMPKM010000013.1"/>
</dbReference>
<dbReference type="Pfam" id="PF18944">
    <property type="entry name" value="DUF5691"/>
    <property type="match status" value="1"/>
</dbReference>
<dbReference type="InterPro" id="IPR043746">
    <property type="entry name" value="DUF5691"/>
</dbReference>
<reference evidence="1 2" key="1">
    <citation type="submission" date="2022-04" db="EMBL/GenBank/DDBJ databases">
        <title>Positive selection, recombination, and allopatry shape intraspecific diversity of widespread and dominant cyanobacteria.</title>
        <authorList>
            <person name="Wei J."/>
            <person name="Shu W."/>
            <person name="Hu C."/>
        </authorList>
    </citation>
    <scope>NUCLEOTIDE SEQUENCE [LARGE SCALE GENOMIC DNA]</scope>
    <source>
        <strain evidence="1 2">GB2-A4</strain>
    </source>
</reference>
<comment type="caution">
    <text evidence="1">The sequence shown here is derived from an EMBL/GenBank/DDBJ whole genome shotgun (WGS) entry which is preliminary data.</text>
</comment>
<gene>
    <name evidence="1" type="ORF">NC998_19455</name>
</gene>
<protein>
    <submittedName>
        <fullName evidence="1">DUF5691 domain-containing protein</fullName>
    </submittedName>
</protein>
<keyword evidence="2" id="KW-1185">Reference proteome</keyword>